<dbReference type="PRINTS" id="PR00196">
    <property type="entry name" value="ANNEXIN"/>
</dbReference>
<sequence>MGCGSSSSAGKTVFEQKQEGKTRLKDADVRIGLNGPVQVAKQPFAPAGSPAIYHGTILPMTDFNPDVSADKLRESMKGVGTKDDELIQAITALTNEQRQVVRKTYHSKFGRDLIQDVKSETSGDFEDVLVHLLEPAAEYDAWLLHETMDGPGTEEDILLEILCFRTKEELTAIRQAYHQKYGKTLDDDIKGDTSGNFEKMLLILLEGVRDRPHVVVEAFARADAKLMYDSGEGRLGTDDDRFIDIFTTRSWDQLAASTFMYEKMYGKPIEQVLESEFSFDMLFALKKMVVFARDRATYFATMLYDSMKGLGTDDEYLQRLVITRCEVDMLEIKEAFKQKYGLTLSKMIRDDTSHKYKDVLLALIN</sequence>
<feature type="region of interest" description="Disordered" evidence="5">
    <location>
        <begin position="1"/>
        <end position="21"/>
    </location>
</feature>
<dbReference type="PROSITE" id="PS51897">
    <property type="entry name" value="ANNEXIN_2"/>
    <property type="match status" value="4"/>
</dbReference>
<dbReference type="RefSeq" id="XP_002734745.1">
    <property type="nucleotide sequence ID" value="XM_002734699.2"/>
</dbReference>
<dbReference type="Pfam" id="PF00191">
    <property type="entry name" value="Annexin"/>
    <property type="match status" value="4"/>
</dbReference>
<keyword evidence="4" id="KW-0111">Calcium/phospholipid-binding</keyword>
<dbReference type="Gene3D" id="1.10.220.10">
    <property type="entry name" value="Annexin"/>
    <property type="match status" value="4"/>
</dbReference>
<keyword evidence="3 4" id="KW-0041">Annexin</keyword>
<protein>
    <recommendedName>
        <fullName evidence="4">Annexin</fullName>
    </recommendedName>
</protein>
<evidence type="ECO:0000256" key="1">
    <source>
        <dbReference type="ARBA" id="ARBA00007831"/>
    </source>
</evidence>
<dbReference type="InterPro" id="IPR018502">
    <property type="entry name" value="Annexin_repeat"/>
</dbReference>
<dbReference type="PANTHER" id="PTHR10502:SF102">
    <property type="entry name" value="ANNEXIN B11"/>
    <property type="match status" value="1"/>
</dbReference>
<keyword evidence="2 4" id="KW-0677">Repeat</keyword>
<dbReference type="PANTHER" id="PTHR10502">
    <property type="entry name" value="ANNEXIN"/>
    <property type="match status" value="1"/>
</dbReference>
<feature type="compositionally biased region" description="Polar residues" evidence="5">
    <location>
        <begin position="1"/>
        <end position="10"/>
    </location>
</feature>
<keyword evidence="6" id="KW-1185">Reference proteome</keyword>
<evidence type="ECO:0000256" key="3">
    <source>
        <dbReference type="ARBA" id="ARBA00023216"/>
    </source>
</evidence>
<dbReference type="GeneID" id="100367013"/>
<organism evidence="6 7">
    <name type="scientific">Saccoglossus kowalevskii</name>
    <name type="common">Acorn worm</name>
    <dbReference type="NCBI Taxonomy" id="10224"/>
    <lineage>
        <taxon>Eukaryota</taxon>
        <taxon>Metazoa</taxon>
        <taxon>Hemichordata</taxon>
        <taxon>Enteropneusta</taxon>
        <taxon>Harrimaniidae</taxon>
        <taxon>Saccoglossus</taxon>
    </lineage>
</organism>
<dbReference type="InterPro" id="IPR018252">
    <property type="entry name" value="Annexin_repeat_CS"/>
</dbReference>
<evidence type="ECO:0000256" key="2">
    <source>
        <dbReference type="ARBA" id="ARBA00022737"/>
    </source>
</evidence>
<evidence type="ECO:0000256" key="5">
    <source>
        <dbReference type="SAM" id="MobiDB-lite"/>
    </source>
</evidence>
<dbReference type="SMART" id="SM00335">
    <property type="entry name" value="ANX"/>
    <property type="match status" value="4"/>
</dbReference>
<comment type="domain">
    <text evidence="4">A pair of annexin repeats may form one binding site for calcium and phospholipid.</text>
</comment>
<keyword evidence="4" id="KW-0106">Calcium</keyword>
<dbReference type="PROSITE" id="PS00223">
    <property type="entry name" value="ANNEXIN_1"/>
    <property type="match status" value="2"/>
</dbReference>
<proteinExistence type="inferred from homology"/>
<dbReference type="SUPFAM" id="SSF47874">
    <property type="entry name" value="Annexin"/>
    <property type="match status" value="1"/>
</dbReference>
<evidence type="ECO:0000313" key="7">
    <source>
        <dbReference type="RefSeq" id="XP_002734745.1"/>
    </source>
</evidence>
<dbReference type="InterPro" id="IPR037104">
    <property type="entry name" value="Annexin_sf"/>
</dbReference>
<gene>
    <name evidence="7" type="primary">LOC100367013</name>
</gene>
<comment type="similarity">
    <text evidence="1 4">Belongs to the annexin family.</text>
</comment>
<reference evidence="7" key="1">
    <citation type="submission" date="2025-08" db="UniProtKB">
        <authorList>
            <consortium name="RefSeq"/>
        </authorList>
    </citation>
    <scope>IDENTIFICATION</scope>
    <source>
        <tissue evidence="7">Testes</tissue>
    </source>
</reference>
<dbReference type="Proteomes" id="UP000694865">
    <property type="component" value="Unplaced"/>
</dbReference>
<dbReference type="InterPro" id="IPR001464">
    <property type="entry name" value="Annexin"/>
</dbReference>
<name>A0ABM0GPY3_SACKO</name>
<accession>A0ABM0GPY3</accession>
<evidence type="ECO:0000256" key="4">
    <source>
        <dbReference type="RuleBase" id="RU003540"/>
    </source>
</evidence>
<evidence type="ECO:0000313" key="6">
    <source>
        <dbReference type="Proteomes" id="UP000694865"/>
    </source>
</evidence>